<dbReference type="RefSeq" id="WP_123252190.1">
    <property type="nucleotide sequence ID" value="NZ_RJLR01000011.1"/>
</dbReference>
<evidence type="ECO:0000256" key="1">
    <source>
        <dbReference type="SAM" id="MobiDB-lite"/>
    </source>
</evidence>
<dbReference type="Pfam" id="PF08400">
    <property type="entry name" value="phage_tail_N"/>
    <property type="match status" value="1"/>
</dbReference>
<dbReference type="EMBL" id="RJLR01000011">
    <property type="protein sequence ID" value="RNM07938.1"/>
    <property type="molecule type" value="Genomic_DNA"/>
</dbReference>
<feature type="compositionally biased region" description="Low complexity" evidence="1">
    <location>
        <begin position="144"/>
        <end position="166"/>
    </location>
</feature>
<dbReference type="Proteomes" id="UP000276061">
    <property type="component" value="Unassembled WGS sequence"/>
</dbReference>
<dbReference type="OrthoDB" id="6683604at2"/>
<name>A0A3N0G755_9GAMM</name>
<sequence>MSVLISGVLIGPSSTAISGAEITFTALTNGNSVLNGFSVSATTNEHGEYAIPLELCDYSISIQHDGNNAIYGSVSINKDTTPTTTINDLLEKARQEQTVTPQIIVYFREIQADVTQKLGTMQSLNAEAKSVADSATTSNEHAQEQAQKAQQASELSQQASTSAQTSANAASASKAAAETAATNALNSANAAGTAKGSAESAASQAEQSKLAAVSAADSAQSAKTTAGTSATQAANSANNANASATSASSSSQAASAAASIASSAASSASSSASAAQQSAAQAKVWAETVDTSNFARKGANSDITSLTGLTTALSVAQGGTGATTAAAARSALGLGTAATMNTGAAPGTVAAGNDARLSTIDGKSGGTISGKILSNTTDWAIEKPSSTMTAANGESYNGVWIAHGHPHIDAVVYGQYFTDTGGTTGYRLVHNRSDTGAKVWFFRHDGSAVGLNWISTSDGRLKDNKTDITDALYKIASLTGMSYDIQGSRRAGLIAQDVEKVLPEAVVNTGSAMTSDGATIENSLALDYNAVTALLVNAVKEQQQTIDALLTRVSALESRQS</sequence>
<dbReference type="InterPro" id="IPR013609">
    <property type="entry name" value="Stf-like_N"/>
</dbReference>
<comment type="caution">
    <text evidence="3">The sequence shown here is derived from an EMBL/GenBank/DDBJ whole genome shotgun (WGS) entry which is preliminary data.</text>
</comment>
<evidence type="ECO:0000259" key="2">
    <source>
        <dbReference type="PROSITE" id="PS51688"/>
    </source>
</evidence>
<evidence type="ECO:0000313" key="3">
    <source>
        <dbReference type="EMBL" id="RNM07938.1"/>
    </source>
</evidence>
<dbReference type="InterPro" id="IPR030392">
    <property type="entry name" value="S74_ICA"/>
</dbReference>
<proteinExistence type="predicted"/>
<evidence type="ECO:0000313" key="4">
    <source>
        <dbReference type="Proteomes" id="UP000276061"/>
    </source>
</evidence>
<gene>
    <name evidence="3" type="ORF">EF878_05430</name>
</gene>
<dbReference type="SUPFAM" id="SSF49464">
    <property type="entry name" value="Carboxypeptidase regulatory domain-like"/>
    <property type="match status" value="1"/>
</dbReference>
<dbReference type="InterPro" id="IPR008969">
    <property type="entry name" value="CarboxyPept-like_regulatory"/>
</dbReference>
<organism evidence="3 4">
    <name type="scientific">Dickeya undicola</name>
    <dbReference type="NCBI Taxonomy" id="1577887"/>
    <lineage>
        <taxon>Bacteria</taxon>
        <taxon>Pseudomonadati</taxon>
        <taxon>Pseudomonadota</taxon>
        <taxon>Gammaproteobacteria</taxon>
        <taxon>Enterobacterales</taxon>
        <taxon>Pectobacteriaceae</taxon>
        <taxon>Dickeya</taxon>
    </lineage>
</organism>
<dbReference type="PROSITE" id="PS51688">
    <property type="entry name" value="ICA"/>
    <property type="match status" value="1"/>
</dbReference>
<dbReference type="Pfam" id="PF13884">
    <property type="entry name" value="Peptidase_S74"/>
    <property type="match status" value="1"/>
</dbReference>
<protein>
    <recommendedName>
        <fullName evidence="2">Peptidase S74 domain-containing protein</fullName>
    </recommendedName>
</protein>
<feature type="region of interest" description="Disordered" evidence="1">
    <location>
        <begin position="130"/>
        <end position="166"/>
    </location>
</feature>
<dbReference type="AlphaFoldDB" id="A0A3N0G755"/>
<accession>A0A3N0G755</accession>
<dbReference type="Gene3D" id="2.60.40.1120">
    <property type="entry name" value="Carboxypeptidase-like, regulatory domain"/>
    <property type="match status" value="1"/>
</dbReference>
<reference evidence="3 4" key="1">
    <citation type="submission" date="2018-11" db="EMBL/GenBank/DDBJ databases">
        <title>Characterization of surface water Dickeya isolates.</title>
        <authorList>
            <person name="Van Gijsegem F."/>
            <person name="Pedron J."/>
        </authorList>
    </citation>
    <scope>NUCLEOTIDE SEQUENCE [LARGE SCALE GENOMIC DNA]</scope>
    <source>
        <strain evidence="3 4">FVG1-MFV-O17</strain>
    </source>
</reference>
<feature type="domain" description="Peptidase S74" evidence="2">
    <location>
        <begin position="457"/>
        <end position="553"/>
    </location>
</feature>